<evidence type="ECO:0000259" key="1">
    <source>
        <dbReference type="Pfam" id="PF01902"/>
    </source>
</evidence>
<dbReference type="GO" id="GO:0017178">
    <property type="term" value="F:diphthine-ammonia ligase activity"/>
    <property type="evidence" value="ECO:0007669"/>
    <property type="project" value="TreeGrafter"/>
</dbReference>
<dbReference type="GO" id="GO:0017183">
    <property type="term" value="P:protein histidyl modification to diphthamide"/>
    <property type="evidence" value="ECO:0007669"/>
    <property type="project" value="TreeGrafter"/>
</dbReference>
<accession>A0A328EP16</accession>
<evidence type="ECO:0000313" key="5">
    <source>
        <dbReference type="Proteomes" id="UP000249146"/>
    </source>
</evidence>
<dbReference type="NCBIfam" id="TIGR00290">
    <property type="entry name" value="MJ0570_dom"/>
    <property type="match status" value="1"/>
</dbReference>
<dbReference type="RefSeq" id="WP_015406830.1">
    <property type="nucleotide sequence ID" value="NZ_CP019969.1"/>
</dbReference>
<protein>
    <recommendedName>
        <fullName evidence="1">Diphthamide synthase domain-containing protein</fullName>
    </recommendedName>
</protein>
<reference evidence="4 5" key="1">
    <citation type="submission" date="2018-05" db="EMBL/GenBank/DDBJ databases">
        <title>Draft genome sequences of Dehalococcoides mccartyi strains RC and KS.</title>
        <authorList>
            <person name="Higgins S.A."/>
            <person name="Padilla-Crespo E."/>
            <person name="Loeffler F.E."/>
        </authorList>
    </citation>
    <scope>NUCLEOTIDE SEQUENCE [LARGE SCALE GENOMIC DNA]</scope>
    <source>
        <strain evidence="3 4">KS</strain>
        <strain evidence="2 5">RC</strain>
    </source>
</reference>
<name>A0A328EP16_9CHLR</name>
<dbReference type="Proteomes" id="UP000248786">
    <property type="component" value="Unassembled WGS sequence"/>
</dbReference>
<dbReference type="Pfam" id="PF01902">
    <property type="entry name" value="Diphthami_syn_2"/>
    <property type="match status" value="1"/>
</dbReference>
<dbReference type="AlphaFoldDB" id="A0A328EP16"/>
<sequence length="251" mass="28314">MKKAFVSWSGGKDCSLSLLRALRDGYEVQCLASMFTEGTGRLYPHHFTPELLESQAEAIGIPLEITWTNGQEYTSNYIKMLKRFREEGITVAVFGDVSVGNPDALEHRMWVERVCQAADMEVLLPLWDEDRESIIGDLIDSGFETLIVAADDSKLGRSWLGRKLDYTLFNEFKSLHTTSPDGKIGLYHTLTVDGPIFKKKLEIADRKTVYKECGLYDGKPTIAPFWYLELSDCFLVEKPLLVAEDIGVETS</sequence>
<dbReference type="EMBL" id="QGLD01000008">
    <property type="protein sequence ID" value="RAL70660.1"/>
    <property type="molecule type" value="Genomic_DNA"/>
</dbReference>
<dbReference type="EMBL" id="QGLC01000009">
    <property type="protein sequence ID" value="RAL69348.1"/>
    <property type="molecule type" value="Genomic_DNA"/>
</dbReference>
<dbReference type="PIRSF" id="PIRSF039123">
    <property type="entry name" value="Diphthamide_synthase"/>
    <property type="match status" value="1"/>
</dbReference>
<feature type="domain" description="Diphthamide synthase" evidence="1">
    <location>
        <begin position="3"/>
        <end position="210"/>
    </location>
</feature>
<dbReference type="InterPro" id="IPR030662">
    <property type="entry name" value="DPH6/MJ0570"/>
</dbReference>
<dbReference type="Proteomes" id="UP000249146">
    <property type="component" value="Unassembled WGS sequence"/>
</dbReference>
<dbReference type="InterPro" id="IPR002761">
    <property type="entry name" value="Diphthami_syn_dom"/>
</dbReference>
<organism evidence="2 5">
    <name type="scientific">Dehalococcoides mccartyi</name>
    <dbReference type="NCBI Taxonomy" id="61435"/>
    <lineage>
        <taxon>Bacteria</taxon>
        <taxon>Bacillati</taxon>
        <taxon>Chloroflexota</taxon>
        <taxon>Dehalococcoidia</taxon>
        <taxon>Dehalococcoidales</taxon>
        <taxon>Dehalococcoidaceae</taxon>
        <taxon>Dehalococcoides</taxon>
    </lineage>
</organism>
<dbReference type="Gene3D" id="3.90.1490.10">
    <property type="entry name" value="putative n-type atp pyrophosphatase, domain 2"/>
    <property type="match status" value="1"/>
</dbReference>
<evidence type="ECO:0000313" key="4">
    <source>
        <dbReference type="Proteomes" id="UP000248786"/>
    </source>
</evidence>
<evidence type="ECO:0000313" key="3">
    <source>
        <dbReference type="EMBL" id="RAL70660.1"/>
    </source>
</evidence>
<dbReference type="PANTHER" id="PTHR12196:SF2">
    <property type="entry name" value="DIPHTHINE--AMMONIA LIGASE"/>
    <property type="match status" value="1"/>
</dbReference>
<dbReference type="Gene3D" id="3.40.50.620">
    <property type="entry name" value="HUPs"/>
    <property type="match status" value="1"/>
</dbReference>
<dbReference type="CDD" id="cd01994">
    <property type="entry name" value="AANH_PF0828-like"/>
    <property type="match status" value="1"/>
</dbReference>
<dbReference type="SUPFAM" id="SSF52402">
    <property type="entry name" value="Adenine nucleotide alpha hydrolases-like"/>
    <property type="match status" value="1"/>
</dbReference>
<evidence type="ECO:0000313" key="2">
    <source>
        <dbReference type="EMBL" id="RAL69348.1"/>
    </source>
</evidence>
<dbReference type="InterPro" id="IPR014729">
    <property type="entry name" value="Rossmann-like_a/b/a_fold"/>
</dbReference>
<comment type="caution">
    <text evidence="2">The sequence shown here is derived from an EMBL/GenBank/DDBJ whole genome shotgun (WGS) entry which is preliminary data.</text>
</comment>
<proteinExistence type="predicted"/>
<gene>
    <name evidence="3" type="ORF">C1G86_0261</name>
    <name evidence="2" type="ORF">C1G87_0274</name>
</gene>
<dbReference type="PANTHER" id="PTHR12196">
    <property type="entry name" value="DOMAIN OF UNKNOWN FUNCTION 71 DUF71 -CONTAINING PROTEIN"/>
    <property type="match status" value="1"/>
</dbReference>